<dbReference type="AlphaFoldDB" id="A0A8S9GXE9"/>
<evidence type="ECO:0000313" key="1">
    <source>
        <dbReference type="EMBL" id="KAF2548652.1"/>
    </source>
</evidence>
<proteinExistence type="predicted"/>
<name>A0A8S9GXE9_BRACR</name>
<organism evidence="1">
    <name type="scientific">Brassica cretica</name>
    <name type="common">Mustard</name>
    <dbReference type="NCBI Taxonomy" id="69181"/>
    <lineage>
        <taxon>Eukaryota</taxon>
        <taxon>Viridiplantae</taxon>
        <taxon>Streptophyta</taxon>
        <taxon>Embryophyta</taxon>
        <taxon>Tracheophyta</taxon>
        <taxon>Spermatophyta</taxon>
        <taxon>Magnoliopsida</taxon>
        <taxon>eudicotyledons</taxon>
        <taxon>Gunneridae</taxon>
        <taxon>Pentapetalae</taxon>
        <taxon>rosids</taxon>
        <taxon>malvids</taxon>
        <taxon>Brassicales</taxon>
        <taxon>Brassicaceae</taxon>
        <taxon>Brassiceae</taxon>
        <taxon>Brassica</taxon>
    </lineage>
</organism>
<protein>
    <submittedName>
        <fullName evidence="1">Uncharacterized protein</fullName>
    </submittedName>
</protein>
<accession>A0A8S9GXE9</accession>
<dbReference type="EMBL" id="QGKY02001925">
    <property type="protein sequence ID" value="KAF2548652.1"/>
    <property type="molecule type" value="Genomic_DNA"/>
</dbReference>
<reference evidence="1" key="1">
    <citation type="submission" date="2019-12" db="EMBL/GenBank/DDBJ databases">
        <title>Genome sequencing and annotation of Brassica cretica.</title>
        <authorList>
            <person name="Studholme D.J."/>
            <person name="Sarris P.F."/>
        </authorList>
    </citation>
    <scope>NUCLEOTIDE SEQUENCE</scope>
    <source>
        <strain evidence="1">PFS-102/07</strain>
        <tissue evidence="1">Leaf</tissue>
    </source>
</reference>
<comment type="caution">
    <text evidence="1">The sequence shown here is derived from an EMBL/GenBank/DDBJ whole genome shotgun (WGS) entry which is preliminary data.</text>
</comment>
<sequence length="69" mass="7472">MAKAIPWPLNVGIADTMAKTNVVEKDETVPFAIGVKIGSSIAVVLQVTIEAELSSFTLRNCLVQEEKKQ</sequence>
<gene>
    <name evidence="1" type="ORF">F2Q70_00020760</name>
</gene>